<proteinExistence type="predicted"/>
<organism evidence="1 2">
    <name type="scientific">Erwinia phage Wellington</name>
    <dbReference type="NCBI Taxonomy" id="2267653"/>
    <lineage>
        <taxon>Viruses</taxon>
        <taxon>Duplodnaviria</taxon>
        <taxon>Heunggongvirae</taxon>
        <taxon>Uroviricota</taxon>
        <taxon>Caudoviricetes</taxon>
        <taxon>Chimalliviridae</taxon>
        <taxon>Wellingtonvirus</taxon>
        <taxon>Wellingtonvirus wellington</taxon>
    </lineage>
</organism>
<dbReference type="Proteomes" id="UP000258581">
    <property type="component" value="Segment"/>
</dbReference>
<dbReference type="EMBL" id="MH426724">
    <property type="protein sequence ID" value="AXF51209.1"/>
    <property type="molecule type" value="Genomic_DNA"/>
</dbReference>
<evidence type="ECO:0000313" key="1">
    <source>
        <dbReference type="EMBL" id="AXF51209.1"/>
    </source>
</evidence>
<protein>
    <submittedName>
        <fullName evidence="1">Uncharacterized protein</fullName>
    </submittedName>
</protein>
<sequence length="126" mass="14162">MSKVISTEMKALVKSSPFYLMMLLCAKDSGVEETIDAIKAWEEQNMPKLLDVMNLPDAEVPHEAKLIALVYNSKFSRPFEADDLHGMIDEFLARVDATPELAEEELKPYGSARAYYTAKKAEFANV</sequence>
<reference evidence="2" key="1">
    <citation type="submission" date="2018-06" db="EMBL/GenBank/DDBJ databases">
        <authorList>
            <person name="Sharma R."/>
            <person name="James B."/>
            <person name="Berg J.A."/>
            <person name="Breakwell D.P."/>
            <person name="Hope S."/>
            <person name="Grose J.H."/>
        </authorList>
    </citation>
    <scope>NUCLEOTIDE SEQUENCE [LARGE SCALE GENOMIC DNA]</scope>
</reference>
<gene>
    <name evidence="1" type="ORF">WELLINGTON_79</name>
</gene>
<name>A0A345BL88_9CAUD</name>
<accession>A0A345BL88</accession>
<evidence type="ECO:0000313" key="2">
    <source>
        <dbReference type="Proteomes" id="UP000258581"/>
    </source>
</evidence>
<keyword evidence="2" id="KW-1185">Reference proteome</keyword>